<dbReference type="PROSITE" id="PS50109">
    <property type="entry name" value="HIS_KIN"/>
    <property type="match status" value="1"/>
</dbReference>
<dbReference type="InterPro" id="IPR022066">
    <property type="entry name" value="PdtaS_GAF"/>
</dbReference>
<dbReference type="SMART" id="SM00387">
    <property type="entry name" value="HATPase_c"/>
    <property type="match status" value="1"/>
</dbReference>
<dbReference type="GO" id="GO:0005524">
    <property type="term" value="F:ATP binding"/>
    <property type="evidence" value="ECO:0007669"/>
    <property type="project" value="UniProtKB-KW"/>
</dbReference>
<dbReference type="SMART" id="SM00911">
    <property type="entry name" value="HWE_HK"/>
    <property type="match status" value="1"/>
</dbReference>
<protein>
    <recommendedName>
        <fullName evidence="2">histidine kinase</fullName>
        <ecNumber evidence="2">2.7.13.3</ecNumber>
    </recommendedName>
</protein>
<keyword evidence="4" id="KW-0808">Transferase</keyword>
<keyword evidence="6" id="KW-0418">Kinase</keyword>
<evidence type="ECO:0000256" key="6">
    <source>
        <dbReference type="ARBA" id="ARBA00022777"/>
    </source>
</evidence>
<evidence type="ECO:0000256" key="2">
    <source>
        <dbReference type="ARBA" id="ARBA00012438"/>
    </source>
</evidence>
<dbReference type="Gene3D" id="3.30.565.10">
    <property type="entry name" value="Histidine kinase-like ATPase, C-terminal domain"/>
    <property type="match status" value="1"/>
</dbReference>
<dbReference type="SUPFAM" id="SSF55874">
    <property type="entry name" value="ATPase domain of HSP90 chaperone/DNA topoisomerase II/histidine kinase"/>
    <property type="match status" value="1"/>
</dbReference>
<dbReference type="InterPro" id="IPR011495">
    <property type="entry name" value="Sig_transdc_His_kin_sub2_dim/P"/>
</dbReference>
<evidence type="ECO:0000256" key="7">
    <source>
        <dbReference type="ARBA" id="ARBA00022840"/>
    </source>
</evidence>
<keyword evidence="5" id="KW-0547">Nucleotide-binding</keyword>
<keyword evidence="3" id="KW-0597">Phosphoprotein</keyword>
<evidence type="ECO:0000256" key="5">
    <source>
        <dbReference type="ARBA" id="ARBA00022741"/>
    </source>
</evidence>
<keyword evidence="7" id="KW-0067">ATP-binding</keyword>
<evidence type="ECO:0000256" key="3">
    <source>
        <dbReference type="ARBA" id="ARBA00022553"/>
    </source>
</evidence>
<dbReference type="EMBL" id="CAEZVB010000022">
    <property type="protein sequence ID" value="CAB4619517.1"/>
    <property type="molecule type" value="Genomic_DNA"/>
</dbReference>
<dbReference type="InterPro" id="IPR035965">
    <property type="entry name" value="PAS-like_dom_sf"/>
</dbReference>
<evidence type="ECO:0000313" key="11">
    <source>
        <dbReference type="EMBL" id="CAB4897906.1"/>
    </source>
</evidence>
<accession>A0A6J6I4R4</accession>
<dbReference type="InterPro" id="IPR036890">
    <property type="entry name" value="HATPase_C_sf"/>
</dbReference>
<dbReference type="EC" id="2.7.13.3" evidence="2"/>
<dbReference type="Pfam" id="PF12282">
    <property type="entry name" value="GAF_PdtaS"/>
    <property type="match status" value="1"/>
</dbReference>
<dbReference type="EMBL" id="CAEZWR010000012">
    <property type="protein sequence ID" value="CAB4655091.1"/>
    <property type="molecule type" value="Genomic_DNA"/>
</dbReference>
<feature type="domain" description="Histidine kinase" evidence="8">
    <location>
        <begin position="282"/>
        <end position="475"/>
    </location>
</feature>
<gene>
    <name evidence="9" type="ORF">UFOPK1908_00652</name>
    <name evidence="10" type="ORF">UFOPK2282_00169</name>
    <name evidence="11" type="ORF">UFOPK3576_00299</name>
</gene>
<dbReference type="GO" id="GO:0004673">
    <property type="term" value="F:protein histidine kinase activity"/>
    <property type="evidence" value="ECO:0007669"/>
    <property type="project" value="UniProtKB-EC"/>
</dbReference>
<dbReference type="EMBL" id="CAFBMO010000007">
    <property type="protein sequence ID" value="CAB4897906.1"/>
    <property type="molecule type" value="Genomic_DNA"/>
</dbReference>
<proteinExistence type="predicted"/>
<dbReference type="Pfam" id="PF07568">
    <property type="entry name" value="HisKA_2"/>
    <property type="match status" value="1"/>
</dbReference>
<evidence type="ECO:0000256" key="1">
    <source>
        <dbReference type="ARBA" id="ARBA00000085"/>
    </source>
</evidence>
<dbReference type="Gene3D" id="3.30.450.280">
    <property type="entry name" value="GAF domain"/>
    <property type="match status" value="1"/>
</dbReference>
<sequence>MRTIVDLAQERTDLQPEQIDRLLRIIEAWSLIADLSLSDLVLWLPTWNDGGVIAAALVRPTTASTTVEEDLVGRFVPRGKLPEIDQALHFGRVVGDAFPIRESSDTDSRVIGIVVRSSSETARVAGHLEEVYLSVAEDLLHMLVAGGFPPPEFVGERGDAPRVGDGLVRLNDGGVVTYASPNAMSILRRLGLATELIGAELGSLLVRLSHRHGPMDQNVALIAGGKVAGQVEVENARAVAFVHGIPLVVPGREQGALILIRDVTDVRRRERALISADATIREIHHRVKNNLQTVAALLRMQARRAESDETRAALGEAELRVAAIAVVHETLARQVDETVDFDEVADRIIALVRDLAPALGGEGEQRIDRIGMVGMLDAQVATPLAMCVSELLQNAVEHAQAEVIQLQLSRTDSVVTLAIRDNGSGIESSILEDPAKSGGLGLQIVHSLVTGELQGSVEILVDEGSIVTISVPVSSGLSAG</sequence>
<reference evidence="9" key="1">
    <citation type="submission" date="2020-05" db="EMBL/GenBank/DDBJ databases">
        <authorList>
            <person name="Chiriac C."/>
            <person name="Salcher M."/>
            <person name="Ghai R."/>
            <person name="Kavagutti S V."/>
        </authorList>
    </citation>
    <scope>NUCLEOTIDE SEQUENCE</scope>
</reference>
<dbReference type="Gene3D" id="3.30.450.20">
    <property type="entry name" value="PAS domain"/>
    <property type="match status" value="1"/>
</dbReference>
<evidence type="ECO:0000259" key="8">
    <source>
        <dbReference type="PROSITE" id="PS50109"/>
    </source>
</evidence>
<comment type="catalytic activity">
    <reaction evidence="1">
        <text>ATP + protein L-histidine = ADP + protein N-phospho-L-histidine.</text>
        <dbReference type="EC" id="2.7.13.3"/>
    </reaction>
</comment>
<name>A0A6J6I4R4_9ZZZZ</name>
<dbReference type="Pfam" id="PF02518">
    <property type="entry name" value="HATPase_c"/>
    <property type="match status" value="1"/>
</dbReference>
<evidence type="ECO:0000313" key="9">
    <source>
        <dbReference type="EMBL" id="CAB4619517.1"/>
    </source>
</evidence>
<dbReference type="InterPro" id="IPR011102">
    <property type="entry name" value="Sig_transdc_His_kinase_HWE"/>
</dbReference>
<dbReference type="PANTHER" id="PTHR41523">
    <property type="entry name" value="TWO-COMPONENT SYSTEM SENSOR PROTEIN"/>
    <property type="match status" value="1"/>
</dbReference>
<dbReference type="InterPro" id="IPR003594">
    <property type="entry name" value="HATPase_dom"/>
</dbReference>
<dbReference type="InterPro" id="IPR005467">
    <property type="entry name" value="His_kinase_dom"/>
</dbReference>
<evidence type="ECO:0000313" key="10">
    <source>
        <dbReference type="EMBL" id="CAB4655091.1"/>
    </source>
</evidence>
<dbReference type="PANTHER" id="PTHR41523:SF8">
    <property type="entry name" value="ETHYLENE RESPONSE SENSOR PROTEIN"/>
    <property type="match status" value="1"/>
</dbReference>
<dbReference type="InterPro" id="IPR038424">
    <property type="entry name" value="H_kinase_PdtaS_GAF_sf"/>
</dbReference>
<dbReference type="AlphaFoldDB" id="A0A6J6I4R4"/>
<organism evidence="9">
    <name type="scientific">freshwater metagenome</name>
    <dbReference type="NCBI Taxonomy" id="449393"/>
    <lineage>
        <taxon>unclassified sequences</taxon>
        <taxon>metagenomes</taxon>
        <taxon>ecological metagenomes</taxon>
    </lineage>
</organism>
<evidence type="ECO:0000256" key="4">
    <source>
        <dbReference type="ARBA" id="ARBA00022679"/>
    </source>
</evidence>
<dbReference type="SUPFAM" id="SSF55785">
    <property type="entry name" value="PYP-like sensor domain (PAS domain)"/>
    <property type="match status" value="1"/>
</dbReference>